<evidence type="ECO:0000256" key="1">
    <source>
        <dbReference type="SAM" id="MobiDB-lite"/>
    </source>
</evidence>
<protein>
    <submittedName>
        <fullName evidence="2">DUF4242 domain-containing protein</fullName>
    </submittedName>
</protein>
<reference evidence="2 3" key="1">
    <citation type="submission" date="2019-04" db="EMBL/GenBank/DDBJ databases">
        <title>Natronomonas sp. F20-122 a newhaloarchaeon isolated from a saline saltern of Isla Bacuta, Huelva, Spain.</title>
        <authorList>
            <person name="Duran-Viseras A."/>
            <person name="Sanchez-Porro C."/>
            <person name="Ventosa A."/>
        </authorList>
    </citation>
    <scope>NUCLEOTIDE SEQUENCE [LARGE SCALE GENOMIC DNA]</scope>
    <source>
        <strain evidence="2 3">F20-122</strain>
    </source>
</reference>
<feature type="compositionally biased region" description="Basic and acidic residues" evidence="1">
    <location>
        <begin position="1"/>
        <end position="11"/>
    </location>
</feature>
<comment type="caution">
    <text evidence="2">The sequence shown here is derived from an EMBL/GenBank/DDBJ whole genome shotgun (WGS) entry which is preliminary data.</text>
</comment>
<organism evidence="2 3">
    <name type="scientific">Natronomonas salsuginis</name>
    <dbReference type="NCBI Taxonomy" id="2217661"/>
    <lineage>
        <taxon>Archaea</taxon>
        <taxon>Methanobacteriati</taxon>
        <taxon>Methanobacteriota</taxon>
        <taxon>Stenosarchaea group</taxon>
        <taxon>Halobacteria</taxon>
        <taxon>Halobacteriales</taxon>
        <taxon>Natronomonadaceae</taxon>
        <taxon>Natronomonas</taxon>
    </lineage>
</organism>
<proteinExistence type="predicted"/>
<evidence type="ECO:0000313" key="3">
    <source>
        <dbReference type="Proteomes" id="UP000308037"/>
    </source>
</evidence>
<feature type="compositionally biased region" description="Basic and acidic residues" evidence="1">
    <location>
        <begin position="76"/>
        <end position="87"/>
    </location>
</feature>
<dbReference type="AlphaFoldDB" id="A0A4U5JCZ1"/>
<dbReference type="RefSeq" id="WP_137276068.1">
    <property type="nucleotide sequence ID" value="NZ_QKNX01000002.1"/>
</dbReference>
<accession>A0A4U5JCZ1</accession>
<dbReference type="InterPro" id="IPR025336">
    <property type="entry name" value="SCO4226-like"/>
</dbReference>
<name>A0A4U5JCZ1_9EURY</name>
<evidence type="ECO:0000313" key="2">
    <source>
        <dbReference type="EMBL" id="TKR26151.1"/>
    </source>
</evidence>
<dbReference type="Pfam" id="PF14026">
    <property type="entry name" value="SCO4226-like"/>
    <property type="match status" value="1"/>
</dbReference>
<dbReference type="EMBL" id="QKNX01000002">
    <property type="protein sequence ID" value="TKR26151.1"/>
    <property type="molecule type" value="Genomic_DNA"/>
</dbReference>
<feature type="region of interest" description="Disordered" evidence="1">
    <location>
        <begin position="1"/>
        <end position="23"/>
    </location>
</feature>
<feature type="region of interest" description="Disordered" evidence="1">
    <location>
        <begin position="65"/>
        <end position="87"/>
    </location>
</feature>
<sequence>MDLDDWRRLSDPSRTGESSAEAVKSLREGDVGIWWVDSEVLTNDDGAVTGTFRYYQAEDEATIHEHAERAGLPATRVDRRGEPLDGE</sequence>
<keyword evidence="3" id="KW-1185">Reference proteome</keyword>
<dbReference type="Proteomes" id="UP000308037">
    <property type="component" value="Unassembled WGS sequence"/>
</dbReference>
<gene>
    <name evidence="2" type="ORF">DM868_06560</name>
</gene>
<dbReference type="OrthoDB" id="260050at2157"/>